<dbReference type="AlphaFoldDB" id="A0A0R0M1Z1"/>
<dbReference type="Proteomes" id="UP000051530">
    <property type="component" value="Unassembled WGS sequence"/>
</dbReference>
<keyword evidence="1" id="KW-0371">Homeobox</keyword>
<comment type="caution">
    <text evidence="1">The sequence shown here is derived from an EMBL/GenBank/DDBJ whole genome shotgun (WGS) entry which is preliminary data.</text>
</comment>
<reference evidence="1 2" key="1">
    <citation type="submission" date="2015-07" db="EMBL/GenBank/DDBJ databases">
        <title>The genome of Pseudoloma neurophilia, a relevant intracellular parasite of the zebrafish.</title>
        <authorList>
            <person name="Ndikumana S."/>
            <person name="Pelin A."/>
            <person name="Sanders J."/>
            <person name="Corradi N."/>
        </authorList>
    </citation>
    <scope>NUCLEOTIDE SEQUENCE [LARGE SCALE GENOMIC DNA]</scope>
    <source>
        <strain evidence="1 2">MK1</strain>
    </source>
</reference>
<dbReference type="OrthoDB" id="2189058at2759"/>
<keyword evidence="2" id="KW-1185">Reference proteome</keyword>
<gene>
    <name evidence="1" type="ORF">M153_270200054</name>
</gene>
<dbReference type="VEuPathDB" id="MicrosporidiaDB:M153_270200054"/>
<protein>
    <submittedName>
        <fullName evidence="1">Putative Homeodomain-like protein</fullName>
    </submittedName>
</protein>
<proteinExistence type="predicted"/>
<sequence length="528" mass="63497">MKEYRARNYKKGYYDRNPYFDDILDKFSNDTIVCEYSEEEKQFIKEESKIYKDSDYFTETTRQDPEVVEKFLKNQQKRFFIEYQKLSDSEKNGYYRSSTTQHCRNLLESSHHLPKHLWRLGLFQNVELITLKHAVYKFLRVHGITMTDFTKDILKQTVTQNIHRSLQFLFTYLPFRMFKSIYGTLIIHFHPQRFTPLTEEQKTQLLAIQRIYGVNWVVISNEMQQITMRITRFLRLQEEKMRQNKISLVKKKINPDDVEESQILQEYRDYGSFAQIARKYRVKVTFVRNHIIEAFSRVTLLEWNEQCNFITAIHVLKYNFYCTINKACDFIKFVDNIVQNYQIIQISQENTKFDQKIPDKCPEKSDVISSNMNKMEILNEKENKIFNQDIEQENKLKKSSVNKNDMQISGSNELLKFLIDENKKVSTNIDNFFVTDFNMNIKIDLDSIFWRSIMNNLPNYIQITNIETKVVISKFKQLCNSNNFTTFNDLIDWIKKFAYQNVLERVREIILQQREAQKNPKKNKTMSY</sequence>
<evidence type="ECO:0000313" key="2">
    <source>
        <dbReference type="Proteomes" id="UP000051530"/>
    </source>
</evidence>
<organism evidence="1 2">
    <name type="scientific">Pseudoloma neurophilia</name>
    <dbReference type="NCBI Taxonomy" id="146866"/>
    <lineage>
        <taxon>Eukaryota</taxon>
        <taxon>Fungi</taxon>
        <taxon>Fungi incertae sedis</taxon>
        <taxon>Microsporidia</taxon>
        <taxon>Pseudoloma</taxon>
    </lineage>
</organism>
<keyword evidence="1" id="KW-0238">DNA-binding</keyword>
<name>A0A0R0M1Z1_9MICR</name>
<accession>A0A0R0M1Z1</accession>
<dbReference type="GO" id="GO:0003677">
    <property type="term" value="F:DNA binding"/>
    <property type="evidence" value="ECO:0007669"/>
    <property type="project" value="UniProtKB-KW"/>
</dbReference>
<evidence type="ECO:0000313" key="1">
    <source>
        <dbReference type="EMBL" id="KRH92800.1"/>
    </source>
</evidence>
<dbReference type="EMBL" id="LGUB01000670">
    <property type="protein sequence ID" value="KRH92800.1"/>
    <property type="molecule type" value="Genomic_DNA"/>
</dbReference>